<name>A0A3P3Z6A0_LEIBR</name>
<dbReference type="EMBL" id="LS997620">
    <property type="protein sequence ID" value="SYZ65745.1"/>
    <property type="molecule type" value="Genomic_DNA"/>
</dbReference>
<reference evidence="1 2" key="1">
    <citation type="submission" date="2018-09" db="EMBL/GenBank/DDBJ databases">
        <authorList>
            <person name="Peiro R."/>
            <person name="Begona"/>
            <person name="Cbmso G."/>
            <person name="Lopez M."/>
            <person name="Gonzalez S."/>
        </authorList>
    </citation>
    <scope>NUCLEOTIDE SEQUENCE [LARGE SCALE GENOMIC DNA]</scope>
</reference>
<dbReference type="PANTHER" id="PTHR48010">
    <property type="entry name" value="OS05G0588300 PROTEIN"/>
    <property type="match status" value="1"/>
</dbReference>
<proteinExistence type="predicted"/>
<protein>
    <submittedName>
        <fullName evidence="1">Surface_antigen-like_protein</fullName>
    </submittedName>
</protein>
<dbReference type="SUPFAM" id="SSF52058">
    <property type="entry name" value="L domain-like"/>
    <property type="match status" value="1"/>
</dbReference>
<dbReference type="InterPro" id="IPR050994">
    <property type="entry name" value="At_inactive_RLKs"/>
</dbReference>
<dbReference type="Gene3D" id="3.80.10.10">
    <property type="entry name" value="Ribonuclease Inhibitor"/>
    <property type="match status" value="1"/>
</dbReference>
<dbReference type="Pfam" id="PF13855">
    <property type="entry name" value="LRR_8"/>
    <property type="match status" value="1"/>
</dbReference>
<dbReference type="AlphaFoldDB" id="A0A3P3Z6A0"/>
<evidence type="ECO:0000313" key="2">
    <source>
        <dbReference type="Proteomes" id="UP000319462"/>
    </source>
</evidence>
<organism evidence="1 2">
    <name type="scientific">Leishmania braziliensis MHOM/BR/75/M2904</name>
    <dbReference type="NCBI Taxonomy" id="420245"/>
    <lineage>
        <taxon>Eukaryota</taxon>
        <taxon>Discoba</taxon>
        <taxon>Euglenozoa</taxon>
        <taxon>Kinetoplastea</taxon>
        <taxon>Metakinetoplastina</taxon>
        <taxon>Trypanosomatida</taxon>
        <taxon>Trypanosomatidae</taxon>
        <taxon>Leishmaniinae</taxon>
        <taxon>Leishmania</taxon>
        <taxon>Leishmania braziliensis species complex</taxon>
    </lineage>
</organism>
<dbReference type="Proteomes" id="UP000319462">
    <property type="component" value="Chromosome 21"/>
</dbReference>
<accession>A0A3P3Z6A0</accession>
<sequence>MTPPLLRYRRTTRACGLVAAVVLLSALLYSGTRAVEERSMSLYTEAQQLHTRRFLDEFVQSMPGLRNIWAGDDFCAWEAVTCLRYGVSISATNWIRLAAFPGRLPEVSSVDVDMSQVVVTSITMRANGPNLSGTLPVSWGLLRNLGKVHLDRNSLTGSLPPEWCDLDGLVELYLSNNSLTGSLPGSWGKSMKSLSFLFLDRNALTGTLPPEWGRMRLIRSLILEKNRLNGTLPVEWQHMQAASTLSVV</sequence>
<dbReference type="InterPro" id="IPR032675">
    <property type="entry name" value="LRR_dom_sf"/>
</dbReference>
<evidence type="ECO:0000313" key="1">
    <source>
        <dbReference type="EMBL" id="SYZ65745.1"/>
    </source>
</evidence>
<gene>
    <name evidence="1" type="ORF">LBRM2904_21.1460</name>
</gene>
<dbReference type="InterPro" id="IPR001611">
    <property type="entry name" value="Leu-rich_rpt"/>
</dbReference>
<dbReference type="PANTHER" id="PTHR48010:SF58">
    <property type="entry name" value="RECEPTOR PROTEIN KINASE-LIKE PROTEIN ZAR1"/>
    <property type="match status" value="1"/>
</dbReference>